<dbReference type="EMBL" id="JAHVJA010000002">
    <property type="protein sequence ID" value="MBY6138756.1"/>
    <property type="molecule type" value="Genomic_DNA"/>
</dbReference>
<dbReference type="InterPro" id="IPR011008">
    <property type="entry name" value="Dimeric_a/b-barrel"/>
</dbReference>
<dbReference type="Gene3D" id="3.30.70.100">
    <property type="match status" value="1"/>
</dbReference>
<evidence type="ECO:0000313" key="2">
    <source>
        <dbReference type="EMBL" id="MBY6138756.1"/>
    </source>
</evidence>
<dbReference type="SUPFAM" id="SSF54909">
    <property type="entry name" value="Dimeric alpha+beta barrel"/>
    <property type="match status" value="1"/>
</dbReference>
<dbReference type="Pfam" id="PF07045">
    <property type="entry name" value="DUF1330"/>
    <property type="match status" value="1"/>
</dbReference>
<dbReference type="InterPro" id="IPR010753">
    <property type="entry name" value="DUF1330"/>
</dbReference>
<proteinExistence type="predicted"/>
<reference evidence="2 3" key="1">
    <citation type="submission" date="2021-06" db="EMBL/GenBank/DDBJ databases">
        <title>50 bacteria genomes isolated from Dapeng, Shenzhen, China.</title>
        <authorList>
            <person name="Zheng W."/>
            <person name="Yu S."/>
            <person name="Huang Y."/>
        </authorList>
    </citation>
    <scope>NUCLEOTIDE SEQUENCE [LARGE SCALE GENOMIC DNA]</scope>
    <source>
        <strain evidence="2 3">DP1N14-2</strain>
    </source>
</reference>
<keyword evidence="3" id="KW-1185">Reference proteome</keyword>
<dbReference type="RefSeq" id="WP_222507546.1">
    <property type="nucleotide sequence ID" value="NZ_JAHVJA010000002.1"/>
</dbReference>
<sequence length="102" mass="11459">MPDGSRPKGYWVAHVDVHDMERYKDYINANGPVFAEYGAKFLIRGGGREVREGQFRARTVVIEFKDFETAKACYDSMAYQDAKALRDPVSAGDMQIIEGYGG</sequence>
<comment type="caution">
    <text evidence="2">The sequence shown here is derived from an EMBL/GenBank/DDBJ whole genome shotgun (WGS) entry which is preliminary data.</text>
</comment>
<feature type="domain" description="DUF1330" evidence="1">
    <location>
        <begin position="8"/>
        <end position="100"/>
    </location>
</feature>
<evidence type="ECO:0000313" key="3">
    <source>
        <dbReference type="Proteomes" id="UP000766629"/>
    </source>
</evidence>
<protein>
    <submittedName>
        <fullName evidence="2">DUF1330 domain-containing protein</fullName>
    </submittedName>
</protein>
<dbReference type="PANTHER" id="PTHR41521">
    <property type="match status" value="1"/>
</dbReference>
<dbReference type="PANTHER" id="PTHR41521:SF4">
    <property type="entry name" value="BLR0684 PROTEIN"/>
    <property type="match status" value="1"/>
</dbReference>
<accession>A0ABS7NF82</accession>
<dbReference type="Proteomes" id="UP000766629">
    <property type="component" value="Unassembled WGS sequence"/>
</dbReference>
<name>A0ABS7NF82_9RHOB</name>
<evidence type="ECO:0000259" key="1">
    <source>
        <dbReference type="Pfam" id="PF07045"/>
    </source>
</evidence>
<organism evidence="2 3">
    <name type="scientific">Leisingera daeponensis</name>
    <dbReference type="NCBI Taxonomy" id="405746"/>
    <lineage>
        <taxon>Bacteria</taxon>
        <taxon>Pseudomonadati</taxon>
        <taxon>Pseudomonadota</taxon>
        <taxon>Alphaproteobacteria</taxon>
        <taxon>Rhodobacterales</taxon>
        <taxon>Roseobacteraceae</taxon>
        <taxon>Leisingera</taxon>
    </lineage>
</organism>
<gene>
    <name evidence="2" type="ORF">KUV26_04840</name>
</gene>